<evidence type="ECO:0000256" key="5">
    <source>
        <dbReference type="ARBA" id="ARBA00022741"/>
    </source>
</evidence>
<comment type="subcellular location">
    <subcellularLocation>
        <location evidence="1 8">Cytoplasm</location>
    </subcellularLocation>
</comment>
<dbReference type="InterPro" id="IPR012094">
    <property type="entry name" value="tRNA_Ile_lys_synt"/>
</dbReference>
<evidence type="ECO:0000256" key="4">
    <source>
        <dbReference type="ARBA" id="ARBA00022694"/>
    </source>
</evidence>
<feature type="compositionally biased region" description="Gly residues" evidence="9">
    <location>
        <begin position="295"/>
        <end position="307"/>
    </location>
</feature>
<dbReference type="Pfam" id="PF01171">
    <property type="entry name" value="ATP_bind_3"/>
    <property type="match status" value="1"/>
</dbReference>
<feature type="binding site" evidence="8">
    <location>
        <begin position="19"/>
        <end position="24"/>
    </location>
    <ligand>
        <name>ATP</name>
        <dbReference type="ChEBI" id="CHEBI:30616"/>
    </ligand>
</feature>
<gene>
    <name evidence="8" type="primary">tilS</name>
    <name evidence="11" type="ORF">P873_09750</name>
</gene>
<comment type="caution">
    <text evidence="11">The sequence shown here is derived from an EMBL/GenBank/DDBJ whole genome shotgun (WGS) entry which is preliminary data.</text>
</comment>
<dbReference type="CDD" id="cd01992">
    <property type="entry name" value="TilS_N"/>
    <property type="match status" value="1"/>
</dbReference>
<organism evidence="11 12">
    <name type="scientific">Arenimonas composti TR7-09 = DSM 18010</name>
    <dbReference type="NCBI Taxonomy" id="1121013"/>
    <lineage>
        <taxon>Bacteria</taxon>
        <taxon>Pseudomonadati</taxon>
        <taxon>Pseudomonadota</taxon>
        <taxon>Gammaproteobacteria</taxon>
        <taxon>Lysobacterales</taxon>
        <taxon>Lysobacteraceae</taxon>
        <taxon>Arenimonas</taxon>
    </lineage>
</organism>
<comment type="similarity">
    <text evidence="8">Belongs to the tRNA(Ile)-lysidine synthase family.</text>
</comment>
<dbReference type="EMBL" id="AWXU01000031">
    <property type="protein sequence ID" value="KFN49641.1"/>
    <property type="molecule type" value="Genomic_DNA"/>
</dbReference>
<sequence>MTVMLPPAPGEHGIAVAFSGGLDSTVLLHLLAGDPAARARGLRALHVDHGLHADSAAWAEHCAGICAALGVDFASRRVGVVATGEGLEAAARRARHGALVAMQRPGEVIALAHHRDDQAETVLLRLLRGAGDGLAGMRVLRPFGSGALWRPLLAVARSDIEAWARARDLAWLDDPANDALRHDRNFLRHEILPRLATRWPQASAALARSAALLATQADLLGGEDAQRLAALRGGDPAWLDLAGLRALVPEWRARVLRAWLAALGLPPAPAARLATIGHDLVAAQAADGNAAADGADGGDAGDSGDGGLVEWPGAQVRRWRGRLWAGPPPVTLPADFETRWDGRAPLPLPTGVTLALVGPGTAPPACFPEPLCVRARRGGERLRLPGRSHSHALKHLLQDAGVPPWERAALPLLFAADGELLAAGDRLVSARLQAWLGRNGLALVIINGVGDSSAENGL</sequence>
<evidence type="ECO:0000259" key="10">
    <source>
        <dbReference type="SMART" id="SM00977"/>
    </source>
</evidence>
<dbReference type="EC" id="6.3.4.19" evidence="8"/>
<dbReference type="SUPFAM" id="SSF56037">
    <property type="entry name" value="PheT/TilS domain"/>
    <property type="match status" value="1"/>
</dbReference>
<evidence type="ECO:0000256" key="9">
    <source>
        <dbReference type="SAM" id="MobiDB-lite"/>
    </source>
</evidence>
<dbReference type="InterPro" id="IPR011063">
    <property type="entry name" value="TilS/TtcA_N"/>
</dbReference>
<dbReference type="SMART" id="SM00977">
    <property type="entry name" value="TilS_C"/>
    <property type="match status" value="1"/>
</dbReference>
<dbReference type="Gene3D" id="1.20.59.20">
    <property type="match status" value="1"/>
</dbReference>
<feature type="domain" description="Lysidine-tRNA(Ile) synthetase C-terminal" evidence="10">
    <location>
        <begin position="371"/>
        <end position="445"/>
    </location>
</feature>
<comment type="domain">
    <text evidence="8">The N-terminal region contains the highly conserved SGGXDS motif, predicted to be a P-loop motif involved in ATP binding.</text>
</comment>
<dbReference type="InterPro" id="IPR012795">
    <property type="entry name" value="tRNA_Ile_lys_synt_N"/>
</dbReference>
<dbReference type="PANTHER" id="PTHR43033">
    <property type="entry name" value="TRNA(ILE)-LYSIDINE SYNTHASE-RELATED"/>
    <property type="match status" value="1"/>
</dbReference>
<keyword evidence="5 8" id="KW-0547">Nucleotide-binding</keyword>
<evidence type="ECO:0000256" key="1">
    <source>
        <dbReference type="ARBA" id="ARBA00004496"/>
    </source>
</evidence>
<dbReference type="GO" id="GO:0032267">
    <property type="term" value="F:tRNA(Ile)-lysidine synthase activity"/>
    <property type="evidence" value="ECO:0007669"/>
    <property type="project" value="UniProtKB-EC"/>
</dbReference>
<comment type="function">
    <text evidence="8">Ligates lysine onto the cytidine present at position 34 of the AUA codon-specific tRNA(Ile) that contains the anticodon CAU, in an ATP-dependent manner. Cytidine is converted to lysidine, thus changing the amino acid specificity of the tRNA from methionine to isoleucine.</text>
</comment>
<dbReference type="Pfam" id="PF09179">
    <property type="entry name" value="TilS"/>
    <property type="match status" value="1"/>
</dbReference>
<dbReference type="InterPro" id="IPR015262">
    <property type="entry name" value="tRNA_Ile_lys_synt_subst-bd"/>
</dbReference>
<dbReference type="NCBIfam" id="TIGR02433">
    <property type="entry name" value="lysidine_TilS_C"/>
    <property type="match status" value="1"/>
</dbReference>
<dbReference type="SUPFAM" id="SSF82829">
    <property type="entry name" value="MesJ substrate recognition domain-like"/>
    <property type="match status" value="1"/>
</dbReference>
<dbReference type="OrthoDB" id="9807403at2"/>
<keyword evidence="3 8" id="KW-0436">Ligase</keyword>
<name>A0A091BD26_9GAMM</name>
<evidence type="ECO:0000256" key="6">
    <source>
        <dbReference type="ARBA" id="ARBA00022840"/>
    </source>
</evidence>
<proteinExistence type="inferred from homology"/>
<accession>A0A091BD26</accession>
<evidence type="ECO:0000256" key="8">
    <source>
        <dbReference type="HAMAP-Rule" id="MF_01161"/>
    </source>
</evidence>
<dbReference type="GO" id="GO:0005737">
    <property type="term" value="C:cytoplasm"/>
    <property type="evidence" value="ECO:0007669"/>
    <property type="project" value="UniProtKB-SubCell"/>
</dbReference>
<dbReference type="SUPFAM" id="SSF52402">
    <property type="entry name" value="Adenine nucleotide alpha hydrolases-like"/>
    <property type="match status" value="1"/>
</dbReference>
<keyword evidence="2 8" id="KW-0963">Cytoplasm</keyword>
<dbReference type="AlphaFoldDB" id="A0A091BD26"/>
<dbReference type="Gene3D" id="3.40.50.620">
    <property type="entry name" value="HUPs"/>
    <property type="match status" value="1"/>
</dbReference>
<keyword evidence="6 8" id="KW-0067">ATP-binding</keyword>
<reference evidence="11 12" key="1">
    <citation type="submission" date="2013-09" db="EMBL/GenBank/DDBJ databases">
        <title>Genome sequencing of Arenimonas composti.</title>
        <authorList>
            <person name="Chen F."/>
            <person name="Wang G."/>
        </authorList>
    </citation>
    <scope>NUCLEOTIDE SEQUENCE [LARGE SCALE GENOMIC DNA]</scope>
    <source>
        <strain evidence="11 12">TR7-09</strain>
    </source>
</reference>
<feature type="region of interest" description="Disordered" evidence="9">
    <location>
        <begin position="290"/>
        <end position="309"/>
    </location>
</feature>
<dbReference type="PANTHER" id="PTHR43033:SF1">
    <property type="entry name" value="TRNA(ILE)-LYSIDINE SYNTHASE-RELATED"/>
    <property type="match status" value="1"/>
</dbReference>
<dbReference type="Proteomes" id="UP000029391">
    <property type="component" value="Unassembled WGS sequence"/>
</dbReference>
<dbReference type="eggNOG" id="COG0037">
    <property type="taxonomic scope" value="Bacteria"/>
</dbReference>
<dbReference type="InterPro" id="IPR014729">
    <property type="entry name" value="Rossmann-like_a/b/a_fold"/>
</dbReference>
<dbReference type="RefSeq" id="WP_051239339.1">
    <property type="nucleotide sequence ID" value="NZ_AUFF01000001.1"/>
</dbReference>
<evidence type="ECO:0000313" key="12">
    <source>
        <dbReference type="Proteomes" id="UP000029391"/>
    </source>
</evidence>
<evidence type="ECO:0000313" key="11">
    <source>
        <dbReference type="EMBL" id="KFN49641.1"/>
    </source>
</evidence>
<dbReference type="GO" id="GO:0006400">
    <property type="term" value="P:tRNA modification"/>
    <property type="evidence" value="ECO:0007669"/>
    <property type="project" value="UniProtKB-UniRule"/>
</dbReference>
<dbReference type="Pfam" id="PF11734">
    <property type="entry name" value="TilS_C"/>
    <property type="match status" value="1"/>
</dbReference>
<protein>
    <recommendedName>
        <fullName evidence="8">tRNA(Ile)-lysidine synthase</fullName>
        <ecNumber evidence="8">6.3.4.19</ecNumber>
    </recommendedName>
    <alternativeName>
        <fullName evidence="8">tRNA(Ile)-2-lysyl-cytidine synthase</fullName>
    </alternativeName>
    <alternativeName>
        <fullName evidence="8">tRNA(Ile)-lysidine synthetase</fullName>
    </alternativeName>
</protein>
<evidence type="ECO:0000256" key="2">
    <source>
        <dbReference type="ARBA" id="ARBA00022490"/>
    </source>
</evidence>
<dbReference type="GO" id="GO:0005524">
    <property type="term" value="F:ATP binding"/>
    <property type="evidence" value="ECO:0007669"/>
    <property type="project" value="UniProtKB-UniRule"/>
</dbReference>
<dbReference type="STRING" id="1121013.GCA_000426365_00082"/>
<dbReference type="NCBIfam" id="TIGR02432">
    <property type="entry name" value="lysidine_TilS_N"/>
    <property type="match status" value="1"/>
</dbReference>
<comment type="catalytic activity">
    <reaction evidence="7 8">
        <text>cytidine(34) in tRNA(Ile2) + L-lysine + ATP = lysidine(34) in tRNA(Ile2) + AMP + diphosphate + H(+)</text>
        <dbReference type="Rhea" id="RHEA:43744"/>
        <dbReference type="Rhea" id="RHEA-COMP:10625"/>
        <dbReference type="Rhea" id="RHEA-COMP:10670"/>
        <dbReference type="ChEBI" id="CHEBI:15378"/>
        <dbReference type="ChEBI" id="CHEBI:30616"/>
        <dbReference type="ChEBI" id="CHEBI:32551"/>
        <dbReference type="ChEBI" id="CHEBI:33019"/>
        <dbReference type="ChEBI" id="CHEBI:82748"/>
        <dbReference type="ChEBI" id="CHEBI:83665"/>
        <dbReference type="ChEBI" id="CHEBI:456215"/>
        <dbReference type="EC" id="6.3.4.19"/>
    </reaction>
</comment>
<keyword evidence="12" id="KW-1185">Reference proteome</keyword>
<keyword evidence="4 8" id="KW-0819">tRNA processing</keyword>
<evidence type="ECO:0000256" key="3">
    <source>
        <dbReference type="ARBA" id="ARBA00022598"/>
    </source>
</evidence>
<dbReference type="InterPro" id="IPR012796">
    <property type="entry name" value="Lysidine-tRNA-synth_C"/>
</dbReference>
<evidence type="ECO:0000256" key="7">
    <source>
        <dbReference type="ARBA" id="ARBA00048539"/>
    </source>
</evidence>
<dbReference type="HAMAP" id="MF_01161">
    <property type="entry name" value="tRNA_Ile_lys_synt"/>
    <property type="match status" value="1"/>
</dbReference>